<keyword evidence="5" id="KW-1185">Reference proteome</keyword>
<protein>
    <submittedName>
        <fullName evidence="4">Uncharacterized protein</fullName>
    </submittedName>
</protein>
<evidence type="ECO:0000256" key="3">
    <source>
        <dbReference type="ARBA" id="ARBA00023002"/>
    </source>
</evidence>
<dbReference type="Pfam" id="PF00106">
    <property type="entry name" value="adh_short"/>
    <property type="match status" value="1"/>
</dbReference>
<keyword evidence="2" id="KW-0521">NADP</keyword>
<dbReference type="PANTHER" id="PTHR43976">
    <property type="entry name" value="SHORT CHAIN DEHYDROGENASE"/>
    <property type="match status" value="1"/>
</dbReference>
<evidence type="ECO:0000313" key="4">
    <source>
        <dbReference type="EMBL" id="KAL1851055.1"/>
    </source>
</evidence>
<dbReference type="InterPro" id="IPR020904">
    <property type="entry name" value="Sc_DH/Rdtase_CS"/>
</dbReference>
<evidence type="ECO:0000313" key="5">
    <source>
        <dbReference type="Proteomes" id="UP001583177"/>
    </source>
</evidence>
<reference evidence="4 5" key="1">
    <citation type="journal article" date="2024" name="IMA Fungus">
        <title>IMA Genome - F19 : A genome assembly and annotation guide to empower mycologists, including annotated draft genome sequences of Ceratocystis pirilliformis, Diaporthe australafricana, Fusarium ophioides, Paecilomyces lecythidis, and Sporothrix stenoceras.</title>
        <authorList>
            <person name="Aylward J."/>
            <person name="Wilson A.M."/>
            <person name="Visagie C.M."/>
            <person name="Spraker J."/>
            <person name="Barnes I."/>
            <person name="Buitendag C."/>
            <person name="Ceriani C."/>
            <person name="Del Mar Angel L."/>
            <person name="du Plessis D."/>
            <person name="Fuchs T."/>
            <person name="Gasser K."/>
            <person name="Kramer D."/>
            <person name="Li W."/>
            <person name="Munsamy K."/>
            <person name="Piso A."/>
            <person name="Price J.L."/>
            <person name="Sonnekus B."/>
            <person name="Thomas C."/>
            <person name="van der Nest A."/>
            <person name="van Dijk A."/>
            <person name="van Heerden A."/>
            <person name="van Vuuren N."/>
            <person name="Yilmaz N."/>
            <person name="Duong T.A."/>
            <person name="van der Merwe N.A."/>
            <person name="Wingfield M.J."/>
            <person name="Wingfield B.D."/>
        </authorList>
    </citation>
    <scope>NUCLEOTIDE SEQUENCE [LARGE SCALE GENOMIC DNA]</scope>
    <source>
        <strain evidence="4 5">CMW 18300</strain>
    </source>
</reference>
<dbReference type="PRINTS" id="PR00081">
    <property type="entry name" value="GDHRDH"/>
</dbReference>
<proteinExistence type="inferred from homology"/>
<gene>
    <name evidence="4" type="ORF">Daus18300_012664</name>
</gene>
<dbReference type="PANTHER" id="PTHR43976:SF16">
    <property type="entry name" value="SHORT-CHAIN DEHYDROGENASE_REDUCTASE FAMILY PROTEIN"/>
    <property type="match status" value="1"/>
</dbReference>
<dbReference type="SUPFAM" id="SSF51735">
    <property type="entry name" value="NAD(P)-binding Rossmann-fold domains"/>
    <property type="match status" value="1"/>
</dbReference>
<keyword evidence="3" id="KW-0560">Oxidoreductase</keyword>
<dbReference type="InterPro" id="IPR002347">
    <property type="entry name" value="SDR_fam"/>
</dbReference>
<comment type="similarity">
    <text evidence="1">Belongs to the short-chain dehydrogenases/reductases (SDR) family.</text>
</comment>
<evidence type="ECO:0000256" key="2">
    <source>
        <dbReference type="ARBA" id="ARBA00022857"/>
    </source>
</evidence>
<evidence type="ECO:0000256" key="1">
    <source>
        <dbReference type="ARBA" id="ARBA00006484"/>
    </source>
</evidence>
<dbReference type="EMBL" id="JAWRVE010000177">
    <property type="protein sequence ID" value="KAL1851055.1"/>
    <property type="molecule type" value="Genomic_DNA"/>
</dbReference>
<dbReference type="PROSITE" id="PS00061">
    <property type="entry name" value="ADH_SHORT"/>
    <property type="match status" value="1"/>
</dbReference>
<organism evidence="4 5">
    <name type="scientific">Diaporthe australafricana</name>
    <dbReference type="NCBI Taxonomy" id="127596"/>
    <lineage>
        <taxon>Eukaryota</taxon>
        <taxon>Fungi</taxon>
        <taxon>Dikarya</taxon>
        <taxon>Ascomycota</taxon>
        <taxon>Pezizomycotina</taxon>
        <taxon>Sordariomycetes</taxon>
        <taxon>Sordariomycetidae</taxon>
        <taxon>Diaporthales</taxon>
        <taxon>Diaporthaceae</taxon>
        <taxon>Diaporthe</taxon>
    </lineage>
</organism>
<name>A0ABR3W1S5_9PEZI</name>
<accession>A0ABR3W1S5</accession>
<comment type="caution">
    <text evidence="4">The sequence shown here is derived from an EMBL/GenBank/DDBJ whole genome shotgun (WGS) entry which is preliminary data.</text>
</comment>
<dbReference type="InterPro" id="IPR051911">
    <property type="entry name" value="SDR_oxidoreductase"/>
</dbReference>
<sequence length="177" mass="18789">MRARGSGKIGNISSNVRQDAQSTGGLYSASKFSLKGLSEALARQEAEWGISVMIVEPGAFRTNFLSAVVSPEKGPREGALAQSMGRWSAYAGKQPGDPHKGSEIIFQVVTGDGEAGELGGNVLRLPLGKDAVTRIEAKTERLKQDVACCEGRGLQYGHLKGGNSRLRLGLSSYDSQH</sequence>
<dbReference type="Proteomes" id="UP001583177">
    <property type="component" value="Unassembled WGS sequence"/>
</dbReference>
<dbReference type="InterPro" id="IPR036291">
    <property type="entry name" value="NAD(P)-bd_dom_sf"/>
</dbReference>
<dbReference type="Gene3D" id="3.40.50.720">
    <property type="entry name" value="NAD(P)-binding Rossmann-like Domain"/>
    <property type="match status" value="1"/>
</dbReference>